<organism evidence="1 2">
    <name type="scientific">Alkalihalobacillus trypoxylicola</name>
    <dbReference type="NCBI Taxonomy" id="519424"/>
    <lineage>
        <taxon>Bacteria</taxon>
        <taxon>Bacillati</taxon>
        <taxon>Bacillota</taxon>
        <taxon>Bacilli</taxon>
        <taxon>Bacillales</taxon>
        <taxon>Bacillaceae</taxon>
        <taxon>Alkalihalobacillus</taxon>
    </lineage>
</organism>
<dbReference type="AlphaFoldDB" id="A0A162EMP9"/>
<dbReference type="GO" id="GO:0016874">
    <property type="term" value="F:ligase activity"/>
    <property type="evidence" value="ECO:0007669"/>
    <property type="project" value="UniProtKB-KW"/>
</dbReference>
<sequence>MRKTGVIQLRLGEVCMICEKKRIKGIHVLEAFLCDECERKMMTLNTDDLQYTYYLNQMKKIQSHSN</sequence>
<comment type="caution">
    <text evidence="1">The sequence shown here is derived from an EMBL/GenBank/DDBJ whole genome shotgun (WGS) entry which is preliminary data.</text>
</comment>
<accession>A0A162EMP9</accession>
<gene>
    <name evidence="1" type="ORF">AZF04_17040</name>
</gene>
<evidence type="ECO:0000313" key="1">
    <source>
        <dbReference type="EMBL" id="KYG33273.1"/>
    </source>
</evidence>
<keyword evidence="2" id="KW-1185">Reference proteome</keyword>
<dbReference type="Pfam" id="PF10764">
    <property type="entry name" value="Gin"/>
    <property type="match status" value="1"/>
</dbReference>
<dbReference type="EMBL" id="LTAO01000008">
    <property type="protein sequence ID" value="KYG33273.1"/>
    <property type="molecule type" value="Genomic_DNA"/>
</dbReference>
<dbReference type="InterPro" id="IPR019700">
    <property type="entry name" value="Sigma-G_inhibitor_Gin"/>
</dbReference>
<evidence type="ECO:0000313" key="2">
    <source>
        <dbReference type="Proteomes" id="UP000075806"/>
    </source>
</evidence>
<protein>
    <submittedName>
        <fullName evidence="1">Carnitine--CoA ligase</fullName>
    </submittedName>
</protein>
<name>A0A162EMP9_9BACI</name>
<dbReference type="STRING" id="519424.AZF04_17040"/>
<dbReference type="OrthoDB" id="2886653at2"/>
<keyword evidence="1" id="KW-0436">Ligase</keyword>
<reference evidence="1" key="1">
    <citation type="submission" date="2016-02" db="EMBL/GenBank/DDBJ databases">
        <title>Genome sequence of Bacillus trypoxylicola KCTC 13244(T).</title>
        <authorList>
            <person name="Jeong H."/>
            <person name="Park S.-H."/>
            <person name="Choi S.-K."/>
        </authorList>
    </citation>
    <scope>NUCLEOTIDE SEQUENCE [LARGE SCALE GENOMIC DNA]</scope>
    <source>
        <strain evidence="1">KCTC 13244</strain>
    </source>
</reference>
<dbReference type="RefSeq" id="WP_061947958.1">
    <property type="nucleotide sequence ID" value="NZ_LTAO01000008.1"/>
</dbReference>
<proteinExistence type="predicted"/>
<dbReference type="Proteomes" id="UP000075806">
    <property type="component" value="Unassembled WGS sequence"/>
</dbReference>